<evidence type="ECO:0000313" key="3">
    <source>
        <dbReference type="Proteomes" id="UP000007478"/>
    </source>
</evidence>
<sequence>MKKLGVLLVGILLVGLVAGCIGGKSTSTTSTTAQTSTTQPQTMTSSTSITNIPTTTTSSPSKTITQTKTQIQPKIYSREELLDNLRKIKQFTYLENVSVTLDVKIKQGNLTFNAGEVSITSKKVGYVDLINKESDINTTTTTFPGGATTFTREIIKDGEVYLYSNGVWKKLTNESFILPPEAVLNLTWGYNVVSFVEKYLQKEPFNKTIENGTQIFYYNVTTEDLTQLARFFIGFKDTNVTFNVSKGILEVKFRNGNLIGGRVAYNMEIKILTKDPQGRTVEVIETGREYEEFVVKDINVKKNVKKPVSYRA</sequence>
<dbReference type="PROSITE" id="PS51257">
    <property type="entry name" value="PROKAR_LIPOPROTEIN"/>
    <property type="match status" value="1"/>
</dbReference>
<dbReference type="OrthoDB" id="101320at2157"/>
<keyword evidence="3" id="KW-1185">Reference proteome</keyword>
<dbReference type="EMBL" id="CP002372">
    <property type="protein sequence ID" value="ADT84791.1"/>
    <property type="molecule type" value="Genomic_DNA"/>
</dbReference>
<dbReference type="GeneID" id="10042132"/>
<dbReference type="Proteomes" id="UP000007478">
    <property type="component" value="Chromosome"/>
</dbReference>
<evidence type="ECO:0000256" key="1">
    <source>
        <dbReference type="SAM" id="MobiDB-lite"/>
    </source>
</evidence>
<gene>
    <name evidence="2" type="ordered locus">TERMP_01816</name>
</gene>
<dbReference type="KEGG" id="tba:TERMP_01816"/>
<feature type="region of interest" description="Disordered" evidence="1">
    <location>
        <begin position="25"/>
        <end position="62"/>
    </location>
</feature>
<reference evidence="2 3" key="1">
    <citation type="journal article" date="2011" name="J. Bacteriol.">
        <title>Complete genome sequence of the hyperthermophilic, piezophilic, heterotrophic, and carboxydotrophic archaeon Thermococcus barophilus MP.</title>
        <authorList>
            <person name="Vannier P."/>
            <person name="Marteinsson V.T."/>
            <person name="Fridjonsson O.H."/>
            <person name="Oger P."/>
            <person name="Jebbar M."/>
        </authorList>
    </citation>
    <scope>NUCLEOTIDE SEQUENCE [LARGE SCALE GENOMIC DNA]</scope>
    <source>
        <strain evidence="3">DSM 11836 / MP</strain>
    </source>
</reference>
<protein>
    <submittedName>
        <fullName evidence="2">Uncharacterized protein</fullName>
    </submittedName>
</protein>
<name>F0LK79_THEBM</name>
<organism evidence="2 3">
    <name type="scientific">Thermococcus barophilus (strain DSM 11836 / MP)</name>
    <dbReference type="NCBI Taxonomy" id="391623"/>
    <lineage>
        <taxon>Archaea</taxon>
        <taxon>Methanobacteriati</taxon>
        <taxon>Methanobacteriota</taxon>
        <taxon>Thermococci</taxon>
        <taxon>Thermococcales</taxon>
        <taxon>Thermococcaceae</taxon>
        <taxon>Thermococcus</taxon>
    </lineage>
</organism>
<dbReference type="AlphaFoldDB" id="F0LK79"/>
<proteinExistence type="predicted"/>
<dbReference type="PATRIC" id="fig|391623.17.peg.1815"/>
<dbReference type="HOGENOM" id="CLU_890311_0_0_2"/>
<accession>F0LK79</accession>
<dbReference type="RefSeq" id="WP_013468087.1">
    <property type="nucleotide sequence ID" value="NC_014804.1"/>
</dbReference>
<evidence type="ECO:0000313" key="2">
    <source>
        <dbReference type="EMBL" id="ADT84791.1"/>
    </source>
</evidence>
<dbReference type="eggNOG" id="arCOG10029">
    <property type="taxonomic scope" value="Archaea"/>
</dbReference>